<dbReference type="GO" id="GO:0005524">
    <property type="term" value="F:ATP binding"/>
    <property type="evidence" value="ECO:0007669"/>
    <property type="project" value="UniProtKB-KW"/>
</dbReference>
<evidence type="ECO:0000256" key="2">
    <source>
        <dbReference type="ARBA" id="ARBA00008420"/>
    </source>
</evidence>
<dbReference type="InterPro" id="IPR027417">
    <property type="entry name" value="P-loop_NTPase"/>
</dbReference>
<gene>
    <name evidence="11" type="ORF">HDF12_002260</name>
</gene>
<evidence type="ECO:0000313" key="12">
    <source>
        <dbReference type="Proteomes" id="UP000534186"/>
    </source>
</evidence>
<evidence type="ECO:0000313" key="11">
    <source>
        <dbReference type="EMBL" id="NYF51895.1"/>
    </source>
</evidence>
<dbReference type="Pfam" id="PF13671">
    <property type="entry name" value="AAA_33"/>
    <property type="match status" value="1"/>
</dbReference>
<dbReference type="EC" id="2.7.1.12" evidence="3 10"/>
<dbReference type="SUPFAM" id="SSF52540">
    <property type="entry name" value="P-loop containing nucleoside triphosphate hydrolases"/>
    <property type="match status" value="1"/>
</dbReference>
<comment type="pathway">
    <text evidence="1">Carbohydrate acid metabolism.</text>
</comment>
<dbReference type="Proteomes" id="UP000534186">
    <property type="component" value="Unassembled WGS sequence"/>
</dbReference>
<dbReference type="AlphaFoldDB" id="A0A7Y9NM41"/>
<keyword evidence="8" id="KW-0311">Gluconate utilization</keyword>
<evidence type="ECO:0000256" key="5">
    <source>
        <dbReference type="ARBA" id="ARBA00022741"/>
    </source>
</evidence>
<comment type="similarity">
    <text evidence="2 10">Belongs to the gluconokinase GntK/GntV family.</text>
</comment>
<name>A0A7Y9NM41_9BACT</name>
<dbReference type="Gene3D" id="3.40.50.300">
    <property type="entry name" value="P-loop containing nucleotide triphosphate hydrolases"/>
    <property type="match status" value="1"/>
</dbReference>
<proteinExistence type="inferred from homology"/>
<comment type="caution">
    <text evidence="11">The sequence shown here is derived from an EMBL/GenBank/DDBJ whole genome shotgun (WGS) entry which is preliminary data.</text>
</comment>
<organism evidence="11 12">
    <name type="scientific">Tunturiibacter lichenicola</name>
    <dbReference type="NCBI Taxonomy" id="2051959"/>
    <lineage>
        <taxon>Bacteria</taxon>
        <taxon>Pseudomonadati</taxon>
        <taxon>Acidobacteriota</taxon>
        <taxon>Terriglobia</taxon>
        <taxon>Terriglobales</taxon>
        <taxon>Acidobacteriaceae</taxon>
        <taxon>Tunturiibacter</taxon>
    </lineage>
</organism>
<evidence type="ECO:0000256" key="4">
    <source>
        <dbReference type="ARBA" id="ARBA00022679"/>
    </source>
</evidence>
<evidence type="ECO:0000256" key="7">
    <source>
        <dbReference type="ARBA" id="ARBA00022840"/>
    </source>
</evidence>
<evidence type="ECO:0000256" key="1">
    <source>
        <dbReference type="ARBA" id="ARBA00004761"/>
    </source>
</evidence>
<evidence type="ECO:0000256" key="8">
    <source>
        <dbReference type="ARBA" id="ARBA00023064"/>
    </source>
</evidence>
<keyword evidence="7 10" id="KW-0067">ATP-binding</keyword>
<dbReference type="PANTHER" id="PTHR43442:SF3">
    <property type="entry name" value="GLUCONOKINASE-RELATED"/>
    <property type="match status" value="1"/>
</dbReference>
<protein>
    <recommendedName>
        <fullName evidence="3 10">Gluconokinase</fullName>
        <ecNumber evidence="3 10">2.7.1.12</ecNumber>
    </recommendedName>
</protein>
<keyword evidence="4 10" id="KW-0808">Transferase</keyword>
<keyword evidence="5 10" id="KW-0547">Nucleotide-binding</keyword>
<dbReference type="PANTHER" id="PTHR43442">
    <property type="entry name" value="GLUCONOKINASE-RELATED"/>
    <property type="match status" value="1"/>
</dbReference>
<evidence type="ECO:0000256" key="9">
    <source>
        <dbReference type="ARBA" id="ARBA00048090"/>
    </source>
</evidence>
<evidence type="ECO:0000256" key="3">
    <source>
        <dbReference type="ARBA" id="ARBA00012054"/>
    </source>
</evidence>
<dbReference type="GO" id="GO:0019521">
    <property type="term" value="P:D-gluconate metabolic process"/>
    <property type="evidence" value="ECO:0007669"/>
    <property type="project" value="UniProtKB-KW"/>
</dbReference>
<evidence type="ECO:0000256" key="10">
    <source>
        <dbReference type="RuleBase" id="RU363066"/>
    </source>
</evidence>
<sequence>MVVVLMGVSGSGKTTIGTLLAERLGAVFADGDDYHPLANREKMAAGHPLDDRDRQPWLEALNRLLRNWLAEGKSGVMACSALKARYRATLQAGMPKGAVSFVMLEASKEMLAARLAERKHEFMNPGLLDSQLATLEMPSDAVRIVNDRAPEEIVSQILAQISSRKN</sequence>
<accession>A0A7Y9NM41</accession>
<dbReference type="FunFam" id="3.40.50.300:FF:000522">
    <property type="entry name" value="Gluconokinase"/>
    <property type="match status" value="1"/>
</dbReference>
<dbReference type="GO" id="GO:0046316">
    <property type="term" value="F:gluconokinase activity"/>
    <property type="evidence" value="ECO:0007669"/>
    <property type="project" value="UniProtKB-EC"/>
</dbReference>
<reference evidence="11 12" key="1">
    <citation type="submission" date="2020-07" db="EMBL/GenBank/DDBJ databases">
        <title>Genomic Encyclopedia of Type Strains, Phase IV (KMG-V): Genome sequencing to study the core and pangenomes of soil and plant-associated prokaryotes.</title>
        <authorList>
            <person name="Whitman W."/>
        </authorList>
    </citation>
    <scope>NUCLEOTIDE SEQUENCE [LARGE SCALE GENOMIC DNA]</scope>
    <source>
        <strain evidence="11 12">M8UP30</strain>
    </source>
</reference>
<dbReference type="InterPro" id="IPR006001">
    <property type="entry name" value="Therm_gnt_kin"/>
</dbReference>
<dbReference type="NCBIfam" id="TIGR01313">
    <property type="entry name" value="therm_gnt_kin"/>
    <property type="match status" value="1"/>
</dbReference>
<comment type="catalytic activity">
    <reaction evidence="9 10">
        <text>D-gluconate + ATP = 6-phospho-D-gluconate + ADP + H(+)</text>
        <dbReference type="Rhea" id="RHEA:19433"/>
        <dbReference type="ChEBI" id="CHEBI:15378"/>
        <dbReference type="ChEBI" id="CHEBI:18391"/>
        <dbReference type="ChEBI" id="CHEBI:30616"/>
        <dbReference type="ChEBI" id="CHEBI:58759"/>
        <dbReference type="ChEBI" id="CHEBI:456216"/>
        <dbReference type="EC" id="2.7.1.12"/>
    </reaction>
</comment>
<dbReference type="GO" id="GO:0005737">
    <property type="term" value="C:cytoplasm"/>
    <property type="evidence" value="ECO:0007669"/>
    <property type="project" value="TreeGrafter"/>
</dbReference>
<dbReference type="CDD" id="cd02021">
    <property type="entry name" value="GntK"/>
    <property type="match status" value="1"/>
</dbReference>
<evidence type="ECO:0000256" key="6">
    <source>
        <dbReference type="ARBA" id="ARBA00022777"/>
    </source>
</evidence>
<keyword evidence="6 10" id="KW-0418">Kinase</keyword>
<dbReference type="EMBL" id="JACCCV010000001">
    <property type="protein sequence ID" value="NYF51895.1"/>
    <property type="molecule type" value="Genomic_DNA"/>
</dbReference>